<feature type="non-terminal residue" evidence="2">
    <location>
        <position position="1"/>
    </location>
</feature>
<sequence>TFLRCLAKALAYIHENAMKHMDVKPKNLLVRDLRSSTICNQGHYKIYIADFGIARSYRSIEECNTESPIAFTRIYAAPEVVAQERRDQKADIFSLGAVYCEMLAVLAQE</sequence>
<feature type="non-terminal residue" evidence="2">
    <location>
        <position position="109"/>
    </location>
</feature>
<dbReference type="InterPro" id="IPR008271">
    <property type="entry name" value="Ser/Thr_kinase_AS"/>
</dbReference>
<dbReference type="AlphaFoldDB" id="A0A6A6YRE2"/>
<evidence type="ECO:0000259" key="1">
    <source>
        <dbReference type="PROSITE" id="PS50011"/>
    </source>
</evidence>
<dbReference type="GO" id="GO:0007165">
    <property type="term" value="P:signal transduction"/>
    <property type="evidence" value="ECO:0007669"/>
    <property type="project" value="TreeGrafter"/>
</dbReference>
<dbReference type="GeneID" id="54455530"/>
<dbReference type="Pfam" id="PF00069">
    <property type="entry name" value="Pkinase"/>
    <property type="match status" value="1"/>
</dbReference>
<accession>A0A6A6YRE2</accession>
<dbReference type="InterPro" id="IPR000719">
    <property type="entry name" value="Prot_kinase_dom"/>
</dbReference>
<dbReference type="GO" id="GO:0004672">
    <property type="term" value="F:protein kinase activity"/>
    <property type="evidence" value="ECO:0007669"/>
    <property type="project" value="InterPro"/>
</dbReference>
<dbReference type="Gene3D" id="1.10.510.10">
    <property type="entry name" value="Transferase(Phosphotransferase) domain 1"/>
    <property type="match status" value="1"/>
</dbReference>
<keyword evidence="3" id="KW-1185">Reference proteome</keyword>
<dbReference type="SUPFAM" id="SSF56112">
    <property type="entry name" value="Protein kinase-like (PK-like)"/>
    <property type="match status" value="1"/>
</dbReference>
<dbReference type="OrthoDB" id="4062651at2759"/>
<dbReference type="PANTHER" id="PTHR48011">
    <property type="entry name" value="CCR4-NOT TRANSCRIPTIONAL COMPLEX SUBUNIT CAF120-RELATED"/>
    <property type="match status" value="1"/>
</dbReference>
<dbReference type="EMBL" id="MU003698">
    <property type="protein sequence ID" value="KAF2811502.1"/>
    <property type="molecule type" value="Genomic_DNA"/>
</dbReference>
<dbReference type="InterPro" id="IPR052751">
    <property type="entry name" value="Plant_MAPKKK"/>
</dbReference>
<keyword evidence="2" id="KW-0418">Kinase</keyword>
<gene>
    <name evidence="2 4" type="ORF">BDZ99DRAFT_357533</name>
</gene>
<reference evidence="2 4" key="1">
    <citation type="journal article" date="2020" name="Stud. Mycol.">
        <title>101 Dothideomycetes genomes: a test case for predicting lifestyles and emergence of pathogens.</title>
        <authorList>
            <person name="Haridas S."/>
            <person name="Albert R."/>
            <person name="Binder M."/>
            <person name="Bloem J."/>
            <person name="Labutti K."/>
            <person name="Salamov A."/>
            <person name="Andreopoulos B."/>
            <person name="Baker S."/>
            <person name="Barry K."/>
            <person name="Bills G."/>
            <person name="Bluhm B."/>
            <person name="Cannon C."/>
            <person name="Castanera R."/>
            <person name="Culley D."/>
            <person name="Daum C."/>
            <person name="Ezra D."/>
            <person name="Gonzalez J."/>
            <person name="Henrissat B."/>
            <person name="Kuo A."/>
            <person name="Liang C."/>
            <person name="Lipzen A."/>
            <person name="Lutzoni F."/>
            <person name="Magnuson J."/>
            <person name="Mondo S."/>
            <person name="Nolan M."/>
            <person name="Ohm R."/>
            <person name="Pangilinan J."/>
            <person name="Park H.-J."/>
            <person name="Ramirez L."/>
            <person name="Alfaro M."/>
            <person name="Sun H."/>
            <person name="Tritt A."/>
            <person name="Yoshinaga Y."/>
            <person name="Zwiers L.-H."/>
            <person name="Turgeon B."/>
            <person name="Goodwin S."/>
            <person name="Spatafora J."/>
            <person name="Crous P."/>
            <person name="Grigoriev I."/>
        </authorList>
    </citation>
    <scope>NUCLEOTIDE SEQUENCE</scope>
    <source>
        <strain evidence="2 4">CBS 304.34</strain>
    </source>
</reference>
<dbReference type="GO" id="GO:0005524">
    <property type="term" value="F:ATP binding"/>
    <property type="evidence" value="ECO:0007669"/>
    <property type="project" value="InterPro"/>
</dbReference>
<evidence type="ECO:0000313" key="4">
    <source>
        <dbReference type="RefSeq" id="XP_033578466.1"/>
    </source>
</evidence>
<proteinExistence type="predicted"/>
<evidence type="ECO:0000313" key="2">
    <source>
        <dbReference type="EMBL" id="KAF2811502.1"/>
    </source>
</evidence>
<evidence type="ECO:0000313" key="3">
    <source>
        <dbReference type="Proteomes" id="UP000504636"/>
    </source>
</evidence>
<name>A0A6A6YRE2_9PEZI</name>
<dbReference type="InterPro" id="IPR011009">
    <property type="entry name" value="Kinase-like_dom_sf"/>
</dbReference>
<organism evidence="2">
    <name type="scientific">Mytilinidion resinicola</name>
    <dbReference type="NCBI Taxonomy" id="574789"/>
    <lineage>
        <taxon>Eukaryota</taxon>
        <taxon>Fungi</taxon>
        <taxon>Dikarya</taxon>
        <taxon>Ascomycota</taxon>
        <taxon>Pezizomycotina</taxon>
        <taxon>Dothideomycetes</taxon>
        <taxon>Pleosporomycetidae</taxon>
        <taxon>Mytilinidiales</taxon>
        <taxon>Mytilinidiaceae</taxon>
        <taxon>Mytilinidion</taxon>
    </lineage>
</organism>
<reference evidence="4" key="3">
    <citation type="submission" date="2025-04" db="UniProtKB">
        <authorList>
            <consortium name="RefSeq"/>
        </authorList>
    </citation>
    <scope>IDENTIFICATION</scope>
    <source>
        <strain evidence="4">CBS 304.34</strain>
    </source>
</reference>
<feature type="domain" description="Protein kinase" evidence="1">
    <location>
        <begin position="1"/>
        <end position="109"/>
    </location>
</feature>
<dbReference type="PROSITE" id="PS00108">
    <property type="entry name" value="PROTEIN_KINASE_ST"/>
    <property type="match status" value="1"/>
</dbReference>
<keyword evidence="2" id="KW-0808">Transferase</keyword>
<dbReference type="PANTHER" id="PTHR48011:SF4">
    <property type="entry name" value="MITOGEN-ACTIVATED PROTEIN KINASE KINASE KINASE 19"/>
    <property type="match status" value="1"/>
</dbReference>
<protein>
    <submittedName>
        <fullName evidence="2 4">Kinase-like protein</fullName>
    </submittedName>
</protein>
<reference evidence="4" key="2">
    <citation type="submission" date="2020-04" db="EMBL/GenBank/DDBJ databases">
        <authorList>
            <consortium name="NCBI Genome Project"/>
        </authorList>
    </citation>
    <scope>NUCLEOTIDE SEQUENCE</scope>
    <source>
        <strain evidence="4">CBS 304.34</strain>
    </source>
</reference>
<dbReference type="PROSITE" id="PS50011">
    <property type="entry name" value="PROTEIN_KINASE_DOM"/>
    <property type="match status" value="1"/>
</dbReference>
<dbReference type="Proteomes" id="UP000504636">
    <property type="component" value="Unplaced"/>
</dbReference>
<dbReference type="RefSeq" id="XP_033578466.1">
    <property type="nucleotide sequence ID" value="XM_033714637.1"/>
</dbReference>